<evidence type="ECO:0000256" key="5">
    <source>
        <dbReference type="ARBA" id="ARBA00022692"/>
    </source>
</evidence>
<evidence type="ECO:0000256" key="7">
    <source>
        <dbReference type="ARBA" id="ARBA00023136"/>
    </source>
</evidence>
<dbReference type="RefSeq" id="WP_184718561.1">
    <property type="nucleotide sequence ID" value="NZ_JACHJP010000005.1"/>
</dbReference>
<comment type="subcellular location">
    <subcellularLocation>
        <location evidence="1 8">Cell membrane</location>
        <topology evidence="1 8">Multi-pass membrane protein</topology>
    </subcellularLocation>
</comment>
<comment type="similarity">
    <text evidence="2 8">Belongs to the 4-toluene sulfonate uptake permease (TSUP) (TC 2.A.102) family.</text>
</comment>
<dbReference type="EMBL" id="JACHJP010000005">
    <property type="protein sequence ID" value="MBB4917890.1"/>
    <property type="molecule type" value="Genomic_DNA"/>
</dbReference>
<evidence type="ECO:0000313" key="10">
    <source>
        <dbReference type="Proteomes" id="UP000552644"/>
    </source>
</evidence>
<gene>
    <name evidence="9" type="ORF">FHS44_005010</name>
</gene>
<keyword evidence="7 8" id="KW-0472">Membrane</keyword>
<protein>
    <recommendedName>
        <fullName evidence="8">Probable membrane transporter protein</fullName>
    </recommendedName>
</protein>
<accession>A0A7W7QQF8</accession>
<feature type="transmembrane region" description="Helical" evidence="8">
    <location>
        <begin position="146"/>
        <end position="177"/>
    </location>
</feature>
<dbReference type="Proteomes" id="UP000552644">
    <property type="component" value="Unassembled WGS sequence"/>
</dbReference>
<organism evidence="9 10">
    <name type="scientific">Streptosporangium saharense</name>
    <dbReference type="NCBI Taxonomy" id="1706840"/>
    <lineage>
        <taxon>Bacteria</taxon>
        <taxon>Bacillati</taxon>
        <taxon>Actinomycetota</taxon>
        <taxon>Actinomycetes</taxon>
        <taxon>Streptosporangiales</taxon>
        <taxon>Streptosporangiaceae</taxon>
        <taxon>Streptosporangium</taxon>
    </lineage>
</organism>
<evidence type="ECO:0000256" key="1">
    <source>
        <dbReference type="ARBA" id="ARBA00004651"/>
    </source>
</evidence>
<keyword evidence="6 8" id="KW-1133">Transmembrane helix</keyword>
<keyword evidence="3" id="KW-0813">Transport</keyword>
<keyword evidence="10" id="KW-1185">Reference proteome</keyword>
<proteinExistence type="inferred from homology"/>
<dbReference type="PANTHER" id="PTHR30269">
    <property type="entry name" value="TRANSMEMBRANE PROTEIN YFCA"/>
    <property type="match status" value="1"/>
</dbReference>
<name>A0A7W7QQF8_9ACTN</name>
<evidence type="ECO:0000256" key="3">
    <source>
        <dbReference type="ARBA" id="ARBA00022448"/>
    </source>
</evidence>
<evidence type="ECO:0000256" key="2">
    <source>
        <dbReference type="ARBA" id="ARBA00009142"/>
    </source>
</evidence>
<evidence type="ECO:0000256" key="6">
    <source>
        <dbReference type="ARBA" id="ARBA00022989"/>
    </source>
</evidence>
<feature type="transmembrane region" description="Helical" evidence="8">
    <location>
        <begin position="239"/>
        <end position="257"/>
    </location>
</feature>
<keyword evidence="5 8" id="KW-0812">Transmembrane</keyword>
<dbReference type="InterPro" id="IPR002781">
    <property type="entry name" value="TM_pro_TauE-like"/>
</dbReference>
<feature type="transmembrane region" description="Helical" evidence="8">
    <location>
        <begin position="75"/>
        <end position="94"/>
    </location>
</feature>
<feature type="transmembrane region" description="Helical" evidence="8">
    <location>
        <begin position="215"/>
        <end position="233"/>
    </location>
</feature>
<comment type="caution">
    <text evidence="9">The sequence shown here is derived from an EMBL/GenBank/DDBJ whole genome shotgun (WGS) entry which is preliminary data.</text>
</comment>
<dbReference type="Pfam" id="PF01925">
    <property type="entry name" value="TauE"/>
    <property type="match status" value="1"/>
</dbReference>
<dbReference type="PANTHER" id="PTHR30269:SF0">
    <property type="entry name" value="MEMBRANE TRANSPORTER PROTEIN YFCA-RELATED"/>
    <property type="match status" value="1"/>
</dbReference>
<sequence length="259" mass="25807">MTIAEALLVTVAGLLAGAVNTVAGGGTLITYPVLLLCGLPPVSANITSAIGLAPGYAGGAYAYRRELGGQRARQLALGPTAIVGGVAGAALLLVTPPGSFQVAVPFLVLASCLLLLAQPVLASAVARRTEQSRTGQGQGSDRVTPLAHAGVFVASVYGAYFSAGLGVLLLAVLGIVFGDGLQRLNGLKSALSLVIVLTAVVIYAASGQASLGHTLLLLVASCLGGTAGGAFARRLDAEVLRRTVAILGTVLAVVLFLKG</sequence>
<dbReference type="GO" id="GO:0005886">
    <property type="term" value="C:plasma membrane"/>
    <property type="evidence" value="ECO:0007669"/>
    <property type="project" value="UniProtKB-SubCell"/>
</dbReference>
<feature type="transmembrane region" description="Helical" evidence="8">
    <location>
        <begin position="189"/>
        <end position="206"/>
    </location>
</feature>
<evidence type="ECO:0000256" key="4">
    <source>
        <dbReference type="ARBA" id="ARBA00022475"/>
    </source>
</evidence>
<dbReference type="InterPro" id="IPR052017">
    <property type="entry name" value="TSUP"/>
</dbReference>
<evidence type="ECO:0000256" key="8">
    <source>
        <dbReference type="RuleBase" id="RU363041"/>
    </source>
</evidence>
<evidence type="ECO:0000313" key="9">
    <source>
        <dbReference type="EMBL" id="MBB4917890.1"/>
    </source>
</evidence>
<feature type="transmembrane region" description="Helical" evidence="8">
    <location>
        <begin position="45"/>
        <end position="63"/>
    </location>
</feature>
<keyword evidence="4 8" id="KW-1003">Cell membrane</keyword>
<dbReference type="AlphaFoldDB" id="A0A7W7QQF8"/>
<reference evidence="9 10" key="1">
    <citation type="submission" date="2020-08" db="EMBL/GenBank/DDBJ databases">
        <title>Genomic Encyclopedia of Type Strains, Phase III (KMG-III): the genomes of soil and plant-associated and newly described type strains.</title>
        <authorList>
            <person name="Whitman W."/>
        </authorList>
    </citation>
    <scope>NUCLEOTIDE SEQUENCE [LARGE SCALE GENOMIC DNA]</scope>
    <source>
        <strain evidence="9 10">CECT 8840</strain>
    </source>
</reference>